<sequence>MNGTAGRGQWKRTSWRQQTQGVSLVERASHGDRLWAPTRRGSVACLSWVFWSARRSHHVSFPPLLSLAMAIIASLPPPC</sequence>
<dbReference type="Proteomes" id="UP000247233">
    <property type="component" value="Unassembled WGS sequence"/>
</dbReference>
<name>A0A317VLE8_9EURO</name>
<dbReference type="AlphaFoldDB" id="A0A317VLE8"/>
<evidence type="ECO:0000313" key="2">
    <source>
        <dbReference type="Proteomes" id="UP000247233"/>
    </source>
</evidence>
<reference evidence="1 2" key="1">
    <citation type="submission" date="2016-12" db="EMBL/GenBank/DDBJ databases">
        <title>The genomes of Aspergillus section Nigri reveals drivers in fungal speciation.</title>
        <authorList>
            <consortium name="DOE Joint Genome Institute"/>
            <person name="Vesth T.C."/>
            <person name="Nybo J."/>
            <person name="Theobald S."/>
            <person name="Brandl J."/>
            <person name="Frisvad J.C."/>
            <person name="Nielsen K.F."/>
            <person name="Lyhne E.K."/>
            <person name="Kogle M.E."/>
            <person name="Kuo A."/>
            <person name="Riley R."/>
            <person name="Clum A."/>
            <person name="Nolan M."/>
            <person name="Lipzen A."/>
            <person name="Salamov A."/>
            <person name="Henrissat B."/>
            <person name="Wiebenga A."/>
            <person name="De Vries R.P."/>
            <person name="Grigoriev I.V."/>
            <person name="Mortensen U.H."/>
            <person name="Andersen M.R."/>
            <person name="Baker S.E."/>
        </authorList>
    </citation>
    <scope>NUCLEOTIDE SEQUENCE [LARGE SCALE GENOMIC DNA]</scope>
    <source>
        <strain evidence="1 2">CBS 117.55</strain>
    </source>
</reference>
<protein>
    <submittedName>
        <fullName evidence="1">Uncharacterized protein</fullName>
    </submittedName>
</protein>
<dbReference type="VEuPathDB" id="FungiDB:BO70DRAFT_103293"/>
<dbReference type="EMBL" id="MSFL01000022">
    <property type="protein sequence ID" value="PWY75166.1"/>
    <property type="molecule type" value="Genomic_DNA"/>
</dbReference>
<dbReference type="RefSeq" id="XP_025397291.1">
    <property type="nucleotide sequence ID" value="XM_025537808.1"/>
</dbReference>
<proteinExistence type="predicted"/>
<organism evidence="1 2">
    <name type="scientific">Aspergillus heteromorphus CBS 117.55</name>
    <dbReference type="NCBI Taxonomy" id="1448321"/>
    <lineage>
        <taxon>Eukaryota</taxon>
        <taxon>Fungi</taxon>
        <taxon>Dikarya</taxon>
        <taxon>Ascomycota</taxon>
        <taxon>Pezizomycotina</taxon>
        <taxon>Eurotiomycetes</taxon>
        <taxon>Eurotiomycetidae</taxon>
        <taxon>Eurotiales</taxon>
        <taxon>Aspergillaceae</taxon>
        <taxon>Aspergillus</taxon>
        <taxon>Aspergillus subgen. Circumdati</taxon>
    </lineage>
</organism>
<evidence type="ECO:0000313" key="1">
    <source>
        <dbReference type="EMBL" id="PWY75166.1"/>
    </source>
</evidence>
<gene>
    <name evidence="1" type="ORF">BO70DRAFT_103293</name>
</gene>
<accession>A0A317VLE8</accession>
<keyword evidence="2" id="KW-1185">Reference proteome</keyword>
<comment type="caution">
    <text evidence="1">The sequence shown here is derived from an EMBL/GenBank/DDBJ whole genome shotgun (WGS) entry which is preliminary data.</text>
</comment>
<dbReference type="GeneID" id="37060045"/>